<organism evidence="2 3">
    <name type="scientific">Cichlidogyrus casuarinus</name>
    <dbReference type="NCBI Taxonomy" id="1844966"/>
    <lineage>
        <taxon>Eukaryota</taxon>
        <taxon>Metazoa</taxon>
        <taxon>Spiralia</taxon>
        <taxon>Lophotrochozoa</taxon>
        <taxon>Platyhelminthes</taxon>
        <taxon>Monogenea</taxon>
        <taxon>Monopisthocotylea</taxon>
        <taxon>Dactylogyridea</taxon>
        <taxon>Ancyrocephalidae</taxon>
        <taxon>Cichlidogyrus</taxon>
    </lineage>
</organism>
<dbReference type="InterPro" id="IPR043502">
    <property type="entry name" value="DNA/RNA_pol_sf"/>
</dbReference>
<sequence>MNVEVLQECGQRFEKALAILTSVAHDLNSGSFNLDVPAEVSRVLYCRLHLAPMSSSAFSNKMQRALKDSTSGKLTGLQTLKMHMQLASVDSTKRSPSTSADNLRALAHKHPMPSIILQFRQLNYFKQQSFSSLFLKTHLPCEPWIITPREAFQCRSGATLVSADFKQLELRILAHLSNDQALQTLLQNQDTTEDAFRVVSPNKHWLKRGKEEEVTEEERNRTKKLVYAIIYGMTTEGLAADMETSLEKARSMQREARVLESAQKHGYVRTIMGRVRRLEAFDLALEAAKAPPGTRISPKPADLARAERQSLNSIVQGSAADIAKMAMLLTSRSIAEKPSVIVKLVLHLHDELIYEVFPKNEAMAFARRLSQQMSATASFLKMKVPLPVKVKTGPTWARLETCDS</sequence>
<dbReference type="Pfam" id="PF00476">
    <property type="entry name" value="DNA_pol_A"/>
    <property type="match status" value="1"/>
</dbReference>
<protein>
    <recommendedName>
        <fullName evidence="1">DNA-directed DNA polymerase family A palm domain-containing protein</fullName>
    </recommendedName>
</protein>
<gene>
    <name evidence="2" type="ORF">Ciccas_003869</name>
</gene>
<name>A0ABD2QD50_9PLAT</name>
<dbReference type="Gene3D" id="1.20.1060.10">
    <property type="entry name" value="Taq DNA Polymerase, Chain T, domain 4"/>
    <property type="match status" value="1"/>
</dbReference>
<evidence type="ECO:0000313" key="2">
    <source>
        <dbReference type="EMBL" id="KAL3317477.1"/>
    </source>
</evidence>
<accession>A0ABD2QD50</accession>
<evidence type="ECO:0000259" key="1">
    <source>
        <dbReference type="SMART" id="SM00482"/>
    </source>
</evidence>
<evidence type="ECO:0000313" key="3">
    <source>
        <dbReference type="Proteomes" id="UP001626550"/>
    </source>
</evidence>
<dbReference type="GO" id="GO:0006281">
    <property type="term" value="P:DNA repair"/>
    <property type="evidence" value="ECO:0007669"/>
    <property type="project" value="UniProtKB-ARBA"/>
</dbReference>
<dbReference type="PANTHER" id="PTHR10133:SF62">
    <property type="entry name" value="DNA POLYMERASE THETA"/>
    <property type="match status" value="1"/>
</dbReference>
<dbReference type="Gene3D" id="3.30.70.370">
    <property type="match status" value="1"/>
</dbReference>
<keyword evidence="3" id="KW-1185">Reference proteome</keyword>
<reference evidence="2 3" key="1">
    <citation type="submission" date="2024-11" db="EMBL/GenBank/DDBJ databases">
        <title>Adaptive evolution of stress response genes in parasites aligns with host niche diversity.</title>
        <authorList>
            <person name="Hahn C."/>
            <person name="Resl P."/>
        </authorList>
    </citation>
    <scope>NUCLEOTIDE SEQUENCE [LARGE SCALE GENOMIC DNA]</scope>
    <source>
        <strain evidence="2">EGGRZ-B1_66</strain>
        <tissue evidence="2">Body</tissue>
    </source>
</reference>
<proteinExistence type="predicted"/>
<dbReference type="PANTHER" id="PTHR10133">
    <property type="entry name" value="DNA POLYMERASE I"/>
    <property type="match status" value="1"/>
</dbReference>
<dbReference type="EMBL" id="JBJKFK010000378">
    <property type="protein sequence ID" value="KAL3317477.1"/>
    <property type="molecule type" value="Genomic_DNA"/>
</dbReference>
<dbReference type="InterPro" id="IPR001098">
    <property type="entry name" value="DNA-dir_DNA_pol_A_palm_dom"/>
</dbReference>
<comment type="caution">
    <text evidence="2">The sequence shown here is derived from an EMBL/GenBank/DDBJ whole genome shotgun (WGS) entry which is preliminary data.</text>
</comment>
<dbReference type="SMART" id="SM00482">
    <property type="entry name" value="POLAc"/>
    <property type="match status" value="1"/>
</dbReference>
<dbReference type="AlphaFoldDB" id="A0ABD2QD50"/>
<feature type="domain" description="DNA-directed DNA polymerase family A palm" evidence="1">
    <location>
        <begin position="149"/>
        <end position="360"/>
    </location>
</feature>
<dbReference type="SUPFAM" id="SSF56672">
    <property type="entry name" value="DNA/RNA polymerases"/>
    <property type="match status" value="1"/>
</dbReference>
<dbReference type="Proteomes" id="UP001626550">
    <property type="component" value="Unassembled WGS sequence"/>
</dbReference>
<dbReference type="InterPro" id="IPR002298">
    <property type="entry name" value="DNA_polymerase_A"/>
</dbReference>
<dbReference type="Gene3D" id="1.10.150.20">
    <property type="entry name" value="5' to 3' exonuclease, C-terminal subdomain"/>
    <property type="match status" value="1"/>
</dbReference>